<keyword evidence="1" id="KW-1133">Transmembrane helix</keyword>
<proteinExistence type="predicted"/>
<protein>
    <submittedName>
        <fullName evidence="2">Uncharacterized protein</fullName>
    </submittedName>
</protein>
<keyword evidence="1" id="KW-0812">Transmembrane</keyword>
<evidence type="ECO:0000313" key="2">
    <source>
        <dbReference type="EMBL" id="KAJ9578926.1"/>
    </source>
</evidence>
<dbReference type="Proteomes" id="UP001233999">
    <property type="component" value="Unassembled WGS sequence"/>
</dbReference>
<name>A0AAD7ZEJ8_DIPPU</name>
<reference evidence="2" key="1">
    <citation type="journal article" date="2023" name="IScience">
        <title>Live-bearing cockroach genome reveals convergent evolutionary mechanisms linked to viviparity in insects and beyond.</title>
        <authorList>
            <person name="Fouks B."/>
            <person name="Harrison M.C."/>
            <person name="Mikhailova A.A."/>
            <person name="Marchal E."/>
            <person name="English S."/>
            <person name="Carruthers M."/>
            <person name="Jennings E.C."/>
            <person name="Chiamaka E.L."/>
            <person name="Frigard R.A."/>
            <person name="Pippel M."/>
            <person name="Attardo G.M."/>
            <person name="Benoit J.B."/>
            <person name="Bornberg-Bauer E."/>
            <person name="Tobe S.S."/>
        </authorList>
    </citation>
    <scope>NUCLEOTIDE SEQUENCE</scope>
    <source>
        <strain evidence="2">Stay&amp;Tobe</strain>
    </source>
</reference>
<comment type="caution">
    <text evidence="2">The sequence shown here is derived from an EMBL/GenBank/DDBJ whole genome shotgun (WGS) entry which is preliminary data.</text>
</comment>
<evidence type="ECO:0000313" key="3">
    <source>
        <dbReference type="Proteomes" id="UP001233999"/>
    </source>
</evidence>
<keyword evidence="1" id="KW-0472">Membrane</keyword>
<feature type="transmembrane region" description="Helical" evidence="1">
    <location>
        <begin position="12"/>
        <end position="30"/>
    </location>
</feature>
<accession>A0AAD7ZEJ8</accession>
<gene>
    <name evidence="2" type="ORF">L9F63_024965</name>
</gene>
<dbReference type="AlphaFoldDB" id="A0AAD7ZEJ8"/>
<feature type="transmembrane region" description="Helical" evidence="1">
    <location>
        <begin position="42"/>
        <end position="61"/>
    </location>
</feature>
<reference evidence="2" key="2">
    <citation type="submission" date="2023-05" db="EMBL/GenBank/DDBJ databases">
        <authorList>
            <person name="Fouks B."/>
        </authorList>
    </citation>
    <scope>NUCLEOTIDE SEQUENCE</scope>
    <source>
        <strain evidence="2">Stay&amp;Tobe</strain>
        <tissue evidence="2">Testes</tissue>
    </source>
</reference>
<feature type="non-terminal residue" evidence="2">
    <location>
        <position position="1"/>
    </location>
</feature>
<evidence type="ECO:0000256" key="1">
    <source>
        <dbReference type="SAM" id="Phobius"/>
    </source>
</evidence>
<dbReference type="EMBL" id="JASPKZ010008852">
    <property type="protein sequence ID" value="KAJ9578926.1"/>
    <property type="molecule type" value="Genomic_DNA"/>
</dbReference>
<sequence length="118" mass="13598">TLYCPTGIISTFLSPFSCNLLTIFFLRSVLRLRRPSFSICDLFTASSLSIPGFIFAILRLLDTVHINFITILLSHNRFRLKTYIISIKNFKCFFMINYLASFASIPENRINSVELSLF</sequence>
<organism evidence="2 3">
    <name type="scientific">Diploptera punctata</name>
    <name type="common">Pacific beetle cockroach</name>
    <dbReference type="NCBI Taxonomy" id="6984"/>
    <lineage>
        <taxon>Eukaryota</taxon>
        <taxon>Metazoa</taxon>
        <taxon>Ecdysozoa</taxon>
        <taxon>Arthropoda</taxon>
        <taxon>Hexapoda</taxon>
        <taxon>Insecta</taxon>
        <taxon>Pterygota</taxon>
        <taxon>Neoptera</taxon>
        <taxon>Polyneoptera</taxon>
        <taxon>Dictyoptera</taxon>
        <taxon>Blattodea</taxon>
        <taxon>Blaberoidea</taxon>
        <taxon>Blaberidae</taxon>
        <taxon>Diplopterinae</taxon>
        <taxon>Diploptera</taxon>
    </lineage>
</organism>
<feature type="non-terminal residue" evidence="2">
    <location>
        <position position="118"/>
    </location>
</feature>
<keyword evidence="3" id="KW-1185">Reference proteome</keyword>